<dbReference type="InterPro" id="IPR003660">
    <property type="entry name" value="HAMP_dom"/>
</dbReference>
<reference evidence="9 10" key="1">
    <citation type="submission" date="2020-05" db="EMBL/GenBank/DDBJ databases">
        <title>Draft genome sequence of Desulfovibrio psychrotolerans JS1T.</title>
        <authorList>
            <person name="Ueno A."/>
            <person name="Tamazawa S."/>
            <person name="Tamamura S."/>
            <person name="Murakami T."/>
            <person name="Kiyama T."/>
            <person name="Inomata H."/>
            <person name="Amano Y."/>
            <person name="Miyakawa K."/>
            <person name="Tamaki H."/>
            <person name="Naganuma T."/>
            <person name="Kaneko K."/>
        </authorList>
    </citation>
    <scope>NUCLEOTIDE SEQUENCE [LARGE SCALE GENOMIC DNA]</scope>
    <source>
        <strain evidence="9 10">JS1</strain>
    </source>
</reference>
<dbReference type="InterPro" id="IPR004089">
    <property type="entry name" value="MCPsignal_dom"/>
</dbReference>
<dbReference type="SMART" id="SM00283">
    <property type="entry name" value="MA"/>
    <property type="match status" value="1"/>
</dbReference>
<evidence type="ECO:0000256" key="1">
    <source>
        <dbReference type="ARBA" id="ARBA00004370"/>
    </source>
</evidence>
<feature type="transmembrane region" description="Helical" evidence="6">
    <location>
        <begin position="12"/>
        <end position="32"/>
    </location>
</feature>
<name>A0A7J0BPV8_9BACT</name>
<evidence type="ECO:0000256" key="4">
    <source>
        <dbReference type="PROSITE-ProRule" id="PRU00284"/>
    </source>
</evidence>
<dbReference type="CDD" id="cd11386">
    <property type="entry name" value="MCP_signal"/>
    <property type="match status" value="1"/>
</dbReference>
<dbReference type="EMBL" id="BLVP01000001">
    <property type="protein sequence ID" value="GFM35658.1"/>
    <property type="molecule type" value="Genomic_DNA"/>
</dbReference>
<evidence type="ECO:0000259" key="7">
    <source>
        <dbReference type="PROSITE" id="PS50111"/>
    </source>
</evidence>
<feature type="domain" description="HAMP" evidence="8">
    <location>
        <begin position="217"/>
        <end position="269"/>
    </location>
</feature>
<keyword evidence="6" id="KW-0472">Membrane</keyword>
<evidence type="ECO:0000313" key="10">
    <source>
        <dbReference type="Proteomes" id="UP000503820"/>
    </source>
</evidence>
<evidence type="ECO:0000313" key="9">
    <source>
        <dbReference type="EMBL" id="GFM35658.1"/>
    </source>
</evidence>
<dbReference type="Gene3D" id="1.10.287.950">
    <property type="entry name" value="Methyl-accepting chemotaxis protein"/>
    <property type="match status" value="1"/>
</dbReference>
<feature type="transmembrane region" description="Helical" evidence="6">
    <location>
        <begin position="193"/>
        <end position="216"/>
    </location>
</feature>
<accession>A0A7J0BPV8</accession>
<evidence type="ECO:0000256" key="3">
    <source>
        <dbReference type="ARBA" id="ARBA00029447"/>
    </source>
</evidence>
<dbReference type="SUPFAM" id="SSF58104">
    <property type="entry name" value="Methyl-accepting chemotaxis protein (MCP) signaling domain"/>
    <property type="match status" value="1"/>
</dbReference>
<keyword evidence="2 4" id="KW-0807">Transducer</keyword>
<dbReference type="PROSITE" id="PS50885">
    <property type="entry name" value="HAMP"/>
    <property type="match status" value="1"/>
</dbReference>
<comment type="similarity">
    <text evidence="3">Belongs to the methyl-accepting chemotaxis (MCP) protein family.</text>
</comment>
<dbReference type="Pfam" id="PF00015">
    <property type="entry name" value="MCPsignal"/>
    <property type="match status" value="1"/>
</dbReference>
<organism evidence="9 10">
    <name type="scientific">Desulfovibrio psychrotolerans</name>
    <dbReference type="NCBI Taxonomy" id="415242"/>
    <lineage>
        <taxon>Bacteria</taxon>
        <taxon>Pseudomonadati</taxon>
        <taxon>Thermodesulfobacteriota</taxon>
        <taxon>Desulfovibrionia</taxon>
        <taxon>Desulfovibrionales</taxon>
        <taxon>Desulfovibrionaceae</taxon>
        <taxon>Desulfovibrio</taxon>
    </lineage>
</organism>
<dbReference type="RefSeq" id="WP_174408354.1">
    <property type="nucleotide sequence ID" value="NZ_BLVP01000001.1"/>
</dbReference>
<dbReference type="Proteomes" id="UP000503820">
    <property type="component" value="Unassembled WGS sequence"/>
</dbReference>
<proteinExistence type="inferred from homology"/>
<feature type="domain" description="Methyl-accepting transducer" evidence="7">
    <location>
        <begin position="317"/>
        <end position="553"/>
    </location>
</feature>
<dbReference type="AlphaFoldDB" id="A0A7J0BPV8"/>
<keyword evidence="5" id="KW-0175">Coiled coil</keyword>
<sequence>MGALQNMKTGNKLGLVLLLNILLLVLMGWLGYSSSQDIQQNLNKVFNRDFKGIELLLQADRDLHQTLIAERTMIFLPVDSKEYAQQLKDYELNIGQADTRVGKFAQLEGSEKHKPLVDAYFRDRKEWEATSRNVLALLQSGLLQDIEKAEALSTGKAKELFEAMRKHIDDLTDDVVEQGEAAQEDAENEFQSLTLFIVLLTAGSIAIGTIFTIIVTRSLTSPLAKMLTYTKQVAASDFSGVLDIHQRDEVGQLAASFSDMAGNLERNLLEVQQQSRFAEEKARQAEIASAEANAAKQRAEQAKQEGMHQAAQRLQSIVEQITTASTELSAQIEESSKGSDIQQRRTSEIATAMEEMNASMVEVVNNVHMASTNAEEACRNAREGSTVVEEVVSSISRLNTEARTLESGLNDLGRQAESIGNIMNVINDIADQTNLLALNAAIEAARAGEAGRGFAVVADEVRKLAEKTMTATKEVGQAIHAIQSGTSNNIKSMEETVRNVEASTELAGKAGASLKTIYAIVESTSEQVRAIASASQQQSAASEEITRGTDEVSNIAQMTSQAMEESALATENLARLSEDLKSLIHELQQS</sequence>
<gene>
    <name evidence="9" type="ORF">DSM19430T_03420</name>
</gene>
<evidence type="ECO:0000256" key="6">
    <source>
        <dbReference type="SAM" id="Phobius"/>
    </source>
</evidence>
<dbReference type="Pfam" id="PF00672">
    <property type="entry name" value="HAMP"/>
    <property type="match status" value="1"/>
</dbReference>
<dbReference type="PANTHER" id="PTHR32089:SF112">
    <property type="entry name" value="LYSOZYME-LIKE PROTEIN-RELATED"/>
    <property type="match status" value="1"/>
</dbReference>
<dbReference type="PANTHER" id="PTHR32089">
    <property type="entry name" value="METHYL-ACCEPTING CHEMOTAXIS PROTEIN MCPB"/>
    <property type="match status" value="1"/>
</dbReference>
<dbReference type="Pfam" id="PF12729">
    <property type="entry name" value="4HB_MCP_1"/>
    <property type="match status" value="1"/>
</dbReference>
<keyword evidence="6" id="KW-0812">Transmembrane</keyword>
<protein>
    <recommendedName>
        <fullName evidence="11">Methyl-accepting chemotaxis protein</fullName>
    </recommendedName>
</protein>
<dbReference type="CDD" id="cd06225">
    <property type="entry name" value="HAMP"/>
    <property type="match status" value="1"/>
</dbReference>
<evidence type="ECO:0000256" key="5">
    <source>
        <dbReference type="SAM" id="Coils"/>
    </source>
</evidence>
<evidence type="ECO:0000259" key="8">
    <source>
        <dbReference type="PROSITE" id="PS50885"/>
    </source>
</evidence>
<comment type="caution">
    <text evidence="9">The sequence shown here is derived from an EMBL/GenBank/DDBJ whole genome shotgun (WGS) entry which is preliminary data.</text>
</comment>
<keyword evidence="6" id="KW-1133">Transmembrane helix</keyword>
<dbReference type="PROSITE" id="PS50111">
    <property type="entry name" value="CHEMOTAXIS_TRANSDUC_2"/>
    <property type="match status" value="1"/>
</dbReference>
<feature type="coiled-coil region" evidence="5">
    <location>
        <begin position="261"/>
        <end position="305"/>
    </location>
</feature>
<dbReference type="GO" id="GO:0016020">
    <property type="term" value="C:membrane"/>
    <property type="evidence" value="ECO:0007669"/>
    <property type="project" value="UniProtKB-SubCell"/>
</dbReference>
<dbReference type="InterPro" id="IPR024478">
    <property type="entry name" value="HlyB_4HB_MCP"/>
</dbReference>
<dbReference type="GO" id="GO:0006935">
    <property type="term" value="P:chemotaxis"/>
    <property type="evidence" value="ECO:0007669"/>
    <property type="project" value="UniProtKB-ARBA"/>
</dbReference>
<evidence type="ECO:0000256" key="2">
    <source>
        <dbReference type="ARBA" id="ARBA00023224"/>
    </source>
</evidence>
<dbReference type="GO" id="GO:0007165">
    <property type="term" value="P:signal transduction"/>
    <property type="evidence" value="ECO:0007669"/>
    <property type="project" value="UniProtKB-KW"/>
</dbReference>
<dbReference type="SMART" id="SM00304">
    <property type="entry name" value="HAMP"/>
    <property type="match status" value="1"/>
</dbReference>
<dbReference type="FunFam" id="1.10.287.950:FF:000001">
    <property type="entry name" value="Methyl-accepting chemotaxis sensory transducer"/>
    <property type="match status" value="1"/>
</dbReference>
<keyword evidence="10" id="KW-1185">Reference proteome</keyword>
<dbReference type="Gene3D" id="6.10.340.10">
    <property type="match status" value="1"/>
</dbReference>
<comment type="subcellular location">
    <subcellularLocation>
        <location evidence="1">Membrane</location>
    </subcellularLocation>
</comment>
<evidence type="ECO:0008006" key="11">
    <source>
        <dbReference type="Google" id="ProtNLM"/>
    </source>
</evidence>